<name>A0A0L0NVI9_CANAR</name>
<protein>
    <submittedName>
        <fullName evidence="2">Uncharacterized protein</fullName>
    </submittedName>
</protein>
<dbReference type="EMBL" id="LGST01000034">
    <property type="protein sequence ID" value="KND98186.1"/>
    <property type="molecule type" value="Genomic_DNA"/>
</dbReference>
<proteinExistence type="predicted"/>
<dbReference type="AlphaFoldDB" id="A0A0L0NVI9"/>
<evidence type="ECO:0000313" key="2">
    <source>
        <dbReference type="EMBL" id="KND98186.1"/>
    </source>
</evidence>
<evidence type="ECO:0000313" key="3">
    <source>
        <dbReference type="Proteomes" id="UP000037122"/>
    </source>
</evidence>
<feature type="signal peptide" evidence="1">
    <location>
        <begin position="1"/>
        <end position="18"/>
    </location>
</feature>
<gene>
    <name evidence="2" type="ORF">QG37_04947</name>
</gene>
<feature type="chain" id="PRO_5005545346" evidence="1">
    <location>
        <begin position="19"/>
        <end position="51"/>
    </location>
</feature>
<organism evidence="2 3">
    <name type="scientific">Candidozyma auris</name>
    <name type="common">Yeast</name>
    <name type="synonym">Candida auris</name>
    <dbReference type="NCBI Taxonomy" id="498019"/>
    <lineage>
        <taxon>Eukaryota</taxon>
        <taxon>Fungi</taxon>
        <taxon>Dikarya</taxon>
        <taxon>Ascomycota</taxon>
        <taxon>Saccharomycotina</taxon>
        <taxon>Pichiomycetes</taxon>
        <taxon>Metschnikowiaceae</taxon>
        <taxon>Candidozyma</taxon>
    </lineage>
</organism>
<evidence type="ECO:0000256" key="1">
    <source>
        <dbReference type="SAM" id="SignalP"/>
    </source>
</evidence>
<dbReference type="Proteomes" id="UP000037122">
    <property type="component" value="Unassembled WGS sequence"/>
</dbReference>
<reference evidence="3" key="1">
    <citation type="journal article" date="2015" name="BMC Genomics">
        <title>Draft genome of a commonly misdiagnosed multidrug resistant pathogen Candida auris.</title>
        <authorList>
            <person name="Chatterjee S."/>
            <person name="Alampalli S.V."/>
            <person name="Nageshan R.K."/>
            <person name="Chettiar S.T."/>
            <person name="Joshi S."/>
            <person name="Tatu U.S."/>
        </authorList>
    </citation>
    <scope>NUCLEOTIDE SEQUENCE [LARGE SCALE GENOMIC DNA]</scope>
    <source>
        <strain evidence="3">6684</strain>
    </source>
</reference>
<accession>A0A0L0NVI9</accession>
<sequence>MTFFFFFLWFFSLSTMLAAPVLKDMASIDSIEDSPEECGSVWYGSNIEVRI</sequence>
<comment type="caution">
    <text evidence="2">The sequence shown here is derived from an EMBL/GenBank/DDBJ whole genome shotgun (WGS) entry which is preliminary data.</text>
</comment>
<keyword evidence="1" id="KW-0732">Signal</keyword>